<dbReference type="SUPFAM" id="SSF49899">
    <property type="entry name" value="Concanavalin A-like lectins/glucanases"/>
    <property type="match status" value="1"/>
</dbReference>
<organism evidence="1 2">
    <name type="scientific">Candidatus Saganbacteria bacterium</name>
    <dbReference type="NCBI Taxonomy" id="2575572"/>
    <lineage>
        <taxon>Bacteria</taxon>
        <taxon>Bacillati</taxon>
        <taxon>Saganbacteria</taxon>
    </lineage>
</organism>
<dbReference type="EMBL" id="WPAF01000024">
    <property type="protein sequence ID" value="KAF0133517.1"/>
    <property type="molecule type" value="Genomic_DNA"/>
</dbReference>
<accession>A0A833L0C3</accession>
<dbReference type="AlphaFoldDB" id="A0A833L0C3"/>
<reference evidence="1 2" key="1">
    <citation type="submission" date="2019-12" db="EMBL/GenBank/DDBJ databases">
        <authorList>
            <person name="Wolfe R."/>
            <person name="Danczak R."/>
            <person name="Wilkins M."/>
        </authorList>
    </citation>
    <scope>NUCLEOTIDE SEQUENCE [LARGE SCALE GENOMIC DNA]</scope>
    <source>
        <strain evidence="1">X2_MaxBin.013</strain>
    </source>
</reference>
<evidence type="ECO:0000313" key="2">
    <source>
        <dbReference type="Proteomes" id="UP000488506"/>
    </source>
</evidence>
<comment type="caution">
    <text evidence="1">The sequence shown here is derived from an EMBL/GenBank/DDBJ whole genome shotgun (WGS) entry which is preliminary data.</text>
</comment>
<gene>
    <name evidence="1" type="ORF">FD145_1244</name>
</gene>
<evidence type="ECO:0000313" key="1">
    <source>
        <dbReference type="EMBL" id="KAF0133517.1"/>
    </source>
</evidence>
<protein>
    <recommendedName>
        <fullName evidence="3">Transglutaminase-like domain-containing protein</fullName>
    </recommendedName>
</protein>
<dbReference type="InterPro" id="IPR013320">
    <property type="entry name" value="ConA-like_dom_sf"/>
</dbReference>
<sequence>MSIRSISQKVHREFRWLFRGPQLSATGVNKTRRLILGASVAIPTTVMLANLGCGIPQWEIDIEQSRVKLAREYPFLESTSTLSRIFQVGSALKVDILSVFEKIINEYDPELPAIALEGKINEIVRNSIPNVDDLEQGKNLWAFMIYKYDKDHPTSNQDIAIFPIAEMLQMAHFIYLGRNGLLMKRIAEYSDAEITVLRNCFFPKTEIYNFFHIAKSILIDNPDLKLKENARENVAKIVEYVANRFMHVYEIKEEGEYYQLDMYATNEFQRSIGIDCSREGEIKSKKLMGVLSEMWQREIGGCGMASFMVISLCHALGIPAELVRPDSDSHRSVNFPSLNAWVHGDSVVAGFGIRGEDVIKWGEKPKGTPLLDRDPLQIKMRSRDRLNGLFEDLGGLHPSKKRSRAWRENRIGLVLEERAEEVFGNPQFQSFIKYYNWLGLYVHGKYIRPSDNKTCLEIYNKDTKFEPFPNPVISRFEFGNKKLFDEGMYGNNLMPKGSGYLTYVKEGMNNNGLHLDGQMYLEADLNASLQRIDDQFSFVSYIKPRKISKKVVFMAIGDENAGCSISYDPDGNIWGFKIQGIDKDGKIISKNITKKWKNLSLDGWRSLAITYENGGEAAIWLDGEKILSETIPFNAPKMYPMKQGNLKLFQGSNGTVSSGLELRLDILDEESIKDLAKKTPN</sequence>
<proteinExistence type="predicted"/>
<evidence type="ECO:0008006" key="3">
    <source>
        <dbReference type="Google" id="ProtNLM"/>
    </source>
</evidence>
<name>A0A833L0C3_UNCSA</name>
<dbReference type="Gene3D" id="2.60.120.200">
    <property type="match status" value="1"/>
</dbReference>
<dbReference type="Proteomes" id="UP000488506">
    <property type="component" value="Unassembled WGS sequence"/>
</dbReference>